<dbReference type="SUPFAM" id="SSF81296">
    <property type="entry name" value="E set domains"/>
    <property type="match status" value="1"/>
</dbReference>
<dbReference type="InterPro" id="IPR013783">
    <property type="entry name" value="Ig-like_fold"/>
</dbReference>
<dbReference type="Pfam" id="PF01522">
    <property type="entry name" value="Polysacc_deac_1"/>
    <property type="match status" value="1"/>
</dbReference>
<evidence type="ECO:0000256" key="4">
    <source>
        <dbReference type="ARBA" id="ARBA00023295"/>
    </source>
</evidence>
<dbReference type="EMBL" id="FOPP01000005">
    <property type="protein sequence ID" value="SFH13415.1"/>
    <property type="molecule type" value="Genomic_DNA"/>
</dbReference>
<dbReference type="InterPro" id="IPR014756">
    <property type="entry name" value="Ig_E-set"/>
</dbReference>
<dbReference type="GO" id="GO:0016810">
    <property type="term" value="F:hydrolase activity, acting on carbon-nitrogen (but not peptide) bonds"/>
    <property type="evidence" value="ECO:0007669"/>
    <property type="project" value="InterPro"/>
</dbReference>
<accession>A0A1I2XJ23</accession>
<evidence type="ECO:0000259" key="6">
    <source>
        <dbReference type="PROSITE" id="PS51677"/>
    </source>
</evidence>
<keyword evidence="5" id="KW-0624">Polysaccharide degradation</keyword>
<name>A0A1I2XJ23_9SPHI</name>
<dbReference type="Gene3D" id="3.20.20.370">
    <property type="entry name" value="Glycoside hydrolase/deacetylase"/>
    <property type="match status" value="1"/>
</dbReference>
<dbReference type="STRING" id="414048.SAMN04489864_105273"/>
<dbReference type="InterPro" id="IPR001701">
    <property type="entry name" value="Glyco_hydro_9"/>
</dbReference>
<dbReference type="Gene3D" id="1.50.10.10">
    <property type="match status" value="1"/>
</dbReference>
<dbReference type="PANTHER" id="PTHR22298">
    <property type="entry name" value="ENDO-1,4-BETA-GLUCANASE"/>
    <property type="match status" value="1"/>
</dbReference>
<dbReference type="PROSITE" id="PS51677">
    <property type="entry name" value="NODB"/>
    <property type="match status" value="1"/>
</dbReference>
<sequence length="860" mass="97573">MIIFIFNLLTILTQKPMTKSSPSRIFLLILALSFCSFTTVDNTALTTSWVRINQLGYQPSSIKVAIWTSKNNTTPSKFDLISKQTGKVVFSSTQIQAFGKYGPFTTTARLNFSAFKTPGRYIIRANNISSPEIIIGEDVYRHTADFALRYMRQQRSGFNPYLKDSCHTHDGFVLDGKKAGIKDSTHFDASGGWHDASDYLQYATTSANATYHLLMAYRDFPQAFMDENQANGLTGSNGIADVLDEAKWGLDWLLKMHPSKKIMFNQLADDRDHISMRIPKEDSQYGKGFERPLYFISGEPQQRGKFMNNTTGTSSTAAKFTSAFSLGYSLFKAQNPTYATLLSRKAESALKYANQKRGVTQTASVKSPYIYAEDNWADDMELAYASLPQLTKTGKKSKYLDSAFAFSEKEKITPWLIADTAKHYQWYPFINLGHYELAKQTNANTKAALIENYKDGINHVWQRAKQNAFYRGVPFIWCSNNLTVSFAMQCYWYRELSGDYAFTELEQANFDWLFGCNPWGTSMVYGLPNWGDTPVDPHSAFTHLKQYPIDGGLVDGPVYTNIYKGLIGIQLAEADEYADFQSDLAVYHDDYGDYSTNEPTMDGTASLIYLLAAFDSQSKSYQKQEGAIIRGKADAKKIALVFTGDEFADGGKSIHKTLQKTNTKASFFLTGNFYRNPEFSPLIKSLKDYGNYLGAHSDQHLLYNDWKKRDSLLISKKKFTDDLNANYKAMQKFGIKKEHSPYFLPPYEWYNQTIANWTAEMGLQLVNFTPGTRSTADYTFPEMGTSYRSSDEIYRSIIDYAKKSAEGLNGFILLLHIGTDPKRTDKFYHKLPELIEYLKKEGYELVKINELLKNTNASTF</sequence>
<protein>
    <submittedName>
        <fullName evidence="7">Peptidoglycan/xylan/chitin deacetylase, PgdA/CDA1 family</fullName>
    </submittedName>
</protein>
<dbReference type="Pfam" id="PF02927">
    <property type="entry name" value="CelD_N"/>
    <property type="match status" value="1"/>
</dbReference>
<dbReference type="SUPFAM" id="SSF48208">
    <property type="entry name" value="Six-hairpin glycosidases"/>
    <property type="match status" value="1"/>
</dbReference>
<dbReference type="Pfam" id="PF00759">
    <property type="entry name" value="Glyco_hydro_9"/>
    <property type="match status" value="1"/>
</dbReference>
<keyword evidence="3" id="KW-0119">Carbohydrate metabolism</keyword>
<dbReference type="GO" id="GO:0008810">
    <property type="term" value="F:cellulase activity"/>
    <property type="evidence" value="ECO:0007669"/>
    <property type="project" value="InterPro"/>
</dbReference>
<reference evidence="7 8" key="1">
    <citation type="submission" date="2016-10" db="EMBL/GenBank/DDBJ databases">
        <authorList>
            <person name="de Groot N.N."/>
        </authorList>
    </citation>
    <scope>NUCLEOTIDE SEQUENCE [LARGE SCALE GENOMIC DNA]</scope>
    <source>
        <strain evidence="7 8">DSM 18684</strain>
    </source>
</reference>
<gene>
    <name evidence="7" type="ORF">SAMN04489864_105273</name>
</gene>
<evidence type="ECO:0000256" key="1">
    <source>
        <dbReference type="ARBA" id="ARBA00007072"/>
    </source>
</evidence>
<organism evidence="7 8">
    <name type="scientific">Pedobacter insulae</name>
    <dbReference type="NCBI Taxonomy" id="414048"/>
    <lineage>
        <taxon>Bacteria</taxon>
        <taxon>Pseudomonadati</taxon>
        <taxon>Bacteroidota</taxon>
        <taxon>Sphingobacteriia</taxon>
        <taxon>Sphingobacteriales</taxon>
        <taxon>Sphingobacteriaceae</taxon>
        <taxon>Pedobacter</taxon>
    </lineage>
</organism>
<dbReference type="InterPro" id="IPR008928">
    <property type="entry name" value="6-hairpin_glycosidase_sf"/>
</dbReference>
<dbReference type="InterPro" id="IPR012341">
    <property type="entry name" value="6hp_glycosidase-like_sf"/>
</dbReference>
<evidence type="ECO:0000313" key="8">
    <source>
        <dbReference type="Proteomes" id="UP000199666"/>
    </source>
</evidence>
<dbReference type="CDD" id="cd02850">
    <property type="entry name" value="E_set_Cellulase_N"/>
    <property type="match status" value="1"/>
</dbReference>
<evidence type="ECO:0000313" key="7">
    <source>
        <dbReference type="EMBL" id="SFH13415.1"/>
    </source>
</evidence>
<comment type="similarity">
    <text evidence="1">Belongs to the glycosyl hydrolase 9 (cellulase E) family.</text>
</comment>
<keyword evidence="4" id="KW-0326">Glycosidase</keyword>
<dbReference type="CDD" id="cd10917">
    <property type="entry name" value="CE4_NodB_like_6s_7s"/>
    <property type="match status" value="1"/>
</dbReference>
<dbReference type="Proteomes" id="UP000199666">
    <property type="component" value="Unassembled WGS sequence"/>
</dbReference>
<evidence type="ECO:0000256" key="3">
    <source>
        <dbReference type="ARBA" id="ARBA00023277"/>
    </source>
</evidence>
<dbReference type="InterPro" id="IPR002509">
    <property type="entry name" value="NODB_dom"/>
</dbReference>
<evidence type="ECO:0000256" key="5">
    <source>
        <dbReference type="ARBA" id="ARBA00023326"/>
    </source>
</evidence>
<proteinExistence type="inferred from homology"/>
<dbReference type="InterPro" id="IPR004197">
    <property type="entry name" value="Cellulase_Ig-like"/>
</dbReference>
<evidence type="ECO:0000256" key="2">
    <source>
        <dbReference type="ARBA" id="ARBA00022801"/>
    </source>
</evidence>
<feature type="domain" description="NodB homology" evidence="6">
    <location>
        <begin position="636"/>
        <end position="846"/>
    </location>
</feature>
<dbReference type="AlphaFoldDB" id="A0A1I2XJ23"/>
<dbReference type="SUPFAM" id="SSF88713">
    <property type="entry name" value="Glycoside hydrolase/deacetylase"/>
    <property type="match status" value="1"/>
</dbReference>
<keyword evidence="8" id="KW-1185">Reference proteome</keyword>
<keyword evidence="2" id="KW-0378">Hydrolase</keyword>
<dbReference type="InterPro" id="IPR011330">
    <property type="entry name" value="Glyco_hydro/deAcase_b/a-brl"/>
</dbReference>
<dbReference type="GO" id="GO:0000272">
    <property type="term" value="P:polysaccharide catabolic process"/>
    <property type="evidence" value="ECO:0007669"/>
    <property type="project" value="UniProtKB-KW"/>
</dbReference>
<dbReference type="Gene3D" id="2.60.40.10">
    <property type="entry name" value="Immunoglobulins"/>
    <property type="match status" value="1"/>
</dbReference>